<dbReference type="AlphaFoldDB" id="A0A0K2TSA2"/>
<accession>A0A0K2TSA2</accession>
<feature type="non-terminal residue" evidence="1">
    <location>
        <position position="1"/>
    </location>
</feature>
<dbReference type="EMBL" id="HACA01010930">
    <property type="protein sequence ID" value="CDW28291.1"/>
    <property type="molecule type" value="Transcribed_RNA"/>
</dbReference>
<sequence length="48" mass="5528">SIYQCVLRLPCITIEYNSLIENITVHLLLINQRSAQTRKGEVEQSKVL</sequence>
<name>A0A0K2TSA2_LEPSM</name>
<reference evidence="1" key="1">
    <citation type="submission" date="2014-05" db="EMBL/GenBank/DDBJ databases">
        <authorList>
            <person name="Chronopoulou M."/>
        </authorList>
    </citation>
    <scope>NUCLEOTIDE SEQUENCE</scope>
    <source>
        <tissue evidence="1">Whole organism</tissue>
    </source>
</reference>
<organism evidence="1">
    <name type="scientific">Lepeophtheirus salmonis</name>
    <name type="common">Salmon louse</name>
    <name type="synonym">Caligus salmonis</name>
    <dbReference type="NCBI Taxonomy" id="72036"/>
    <lineage>
        <taxon>Eukaryota</taxon>
        <taxon>Metazoa</taxon>
        <taxon>Ecdysozoa</taxon>
        <taxon>Arthropoda</taxon>
        <taxon>Crustacea</taxon>
        <taxon>Multicrustacea</taxon>
        <taxon>Hexanauplia</taxon>
        <taxon>Copepoda</taxon>
        <taxon>Siphonostomatoida</taxon>
        <taxon>Caligidae</taxon>
        <taxon>Lepeophtheirus</taxon>
    </lineage>
</organism>
<protein>
    <submittedName>
        <fullName evidence="1">Uncharacterized protein</fullName>
    </submittedName>
</protein>
<evidence type="ECO:0000313" key="1">
    <source>
        <dbReference type="EMBL" id="CDW28291.1"/>
    </source>
</evidence>
<proteinExistence type="predicted"/>